<dbReference type="PROSITE" id="PS50928">
    <property type="entry name" value="ABC_TM1"/>
    <property type="match status" value="1"/>
</dbReference>
<evidence type="ECO:0000256" key="4">
    <source>
        <dbReference type="ARBA" id="ARBA00022692"/>
    </source>
</evidence>
<feature type="transmembrane region" description="Helical" evidence="7">
    <location>
        <begin position="110"/>
        <end position="129"/>
    </location>
</feature>
<evidence type="ECO:0000256" key="3">
    <source>
        <dbReference type="ARBA" id="ARBA00022475"/>
    </source>
</evidence>
<evidence type="ECO:0000256" key="2">
    <source>
        <dbReference type="ARBA" id="ARBA00022448"/>
    </source>
</evidence>
<feature type="transmembrane region" description="Helical" evidence="7">
    <location>
        <begin position="141"/>
        <end position="170"/>
    </location>
</feature>
<comment type="similarity">
    <text evidence="7">Belongs to the binding-protein-dependent transport system permease family.</text>
</comment>
<accession>A0A3E3JZG5</accession>
<name>A0A3E3JZG5_9FIRM</name>
<feature type="domain" description="ABC transmembrane type-1" evidence="8">
    <location>
        <begin position="102"/>
        <end position="313"/>
    </location>
</feature>
<dbReference type="GO" id="GO:0055085">
    <property type="term" value="P:transmembrane transport"/>
    <property type="evidence" value="ECO:0007669"/>
    <property type="project" value="InterPro"/>
</dbReference>
<keyword evidence="2 7" id="KW-0813">Transport</keyword>
<dbReference type="CDD" id="cd06261">
    <property type="entry name" value="TM_PBP2"/>
    <property type="match status" value="1"/>
</dbReference>
<feature type="transmembrane region" description="Helical" evidence="7">
    <location>
        <begin position="296"/>
        <end position="320"/>
    </location>
</feature>
<sequence length="327" mass="36499">MVKYILKRLAYMVIVFLILSVLLFCLFKMVPGDPARMMVEGQKMSVSPEKYEMLYQEARARLGLDKPLVIQYFSWFGNMLRGDFGYSSVYRIPVLDLVGPPMRNTVCLNLVYYVILFLITIPLGIKAAVKQNSPFDTTVQVTTIIGISIPSFITALIFIFLFAITLPIFPISGMVTTGAGYTGLRAVIDYLYHLCLPVIVMVFAGLGGLTRYVRGALLDALSMDYVRTARAKGLREKTVIYKHAFRNALIPITGYVVGSIVAIFGGSIIIETLFSWKGVGKLLIDSLNQQDYTVALAMQMFYILLALAANLITDLCYCLVDPRIKLE</sequence>
<dbReference type="PANTHER" id="PTHR30465">
    <property type="entry name" value="INNER MEMBRANE ABC TRANSPORTER"/>
    <property type="match status" value="1"/>
</dbReference>
<dbReference type="InterPro" id="IPR045621">
    <property type="entry name" value="BPD_transp_1_N"/>
</dbReference>
<protein>
    <submittedName>
        <fullName evidence="9">ABC transporter permease</fullName>
    </submittedName>
</protein>
<reference evidence="9 10" key="1">
    <citation type="submission" date="2018-08" db="EMBL/GenBank/DDBJ databases">
        <title>A genome reference for cultivated species of the human gut microbiota.</title>
        <authorList>
            <person name="Zou Y."/>
            <person name="Xue W."/>
            <person name="Luo G."/>
        </authorList>
    </citation>
    <scope>NUCLEOTIDE SEQUENCE [LARGE SCALE GENOMIC DNA]</scope>
    <source>
        <strain evidence="9 10">AF37-2AT</strain>
    </source>
</reference>
<organism evidence="9 10">
    <name type="scientific">Sellimonas intestinalis</name>
    <dbReference type="NCBI Taxonomy" id="1653434"/>
    <lineage>
        <taxon>Bacteria</taxon>
        <taxon>Bacillati</taxon>
        <taxon>Bacillota</taxon>
        <taxon>Clostridia</taxon>
        <taxon>Lachnospirales</taxon>
        <taxon>Lachnospiraceae</taxon>
        <taxon>Sellimonas</taxon>
    </lineage>
</organism>
<keyword evidence="6 7" id="KW-0472">Membrane</keyword>
<keyword evidence="3" id="KW-1003">Cell membrane</keyword>
<keyword evidence="5 7" id="KW-1133">Transmembrane helix</keyword>
<feature type="transmembrane region" description="Helical" evidence="7">
    <location>
        <begin position="252"/>
        <end position="276"/>
    </location>
</feature>
<proteinExistence type="inferred from homology"/>
<dbReference type="InterPro" id="IPR035906">
    <property type="entry name" value="MetI-like_sf"/>
</dbReference>
<dbReference type="GeneID" id="97193627"/>
<dbReference type="GO" id="GO:0005886">
    <property type="term" value="C:plasma membrane"/>
    <property type="evidence" value="ECO:0007669"/>
    <property type="project" value="UniProtKB-SubCell"/>
</dbReference>
<gene>
    <name evidence="9" type="ORF">DW016_13730</name>
</gene>
<dbReference type="OrthoDB" id="9806409at2"/>
<dbReference type="PANTHER" id="PTHR30465:SF0">
    <property type="entry name" value="OLIGOPEPTIDE TRANSPORT SYSTEM PERMEASE PROTEIN APPB"/>
    <property type="match status" value="1"/>
</dbReference>
<dbReference type="Gene3D" id="1.10.3720.10">
    <property type="entry name" value="MetI-like"/>
    <property type="match status" value="1"/>
</dbReference>
<keyword evidence="10" id="KW-1185">Reference proteome</keyword>
<feature type="transmembrane region" description="Helical" evidence="7">
    <location>
        <begin position="190"/>
        <end position="213"/>
    </location>
</feature>
<evidence type="ECO:0000256" key="7">
    <source>
        <dbReference type="RuleBase" id="RU363032"/>
    </source>
</evidence>
<evidence type="ECO:0000313" key="9">
    <source>
        <dbReference type="EMBL" id="RGE85192.1"/>
    </source>
</evidence>
<dbReference type="AlphaFoldDB" id="A0A3E3JZG5"/>
<dbReference type="Pfam" id="PF00528">
    <property type="entry name" value="BPD_transp_1"/>
    <property type="match status" value="1"/>
</dbReference>
<dbReference type="InterPro" id="IPR000515">
    <property type="entry name" value="MetI-like"/>
</dbReference>
<dbReference type="Proteomes" id="UP000261080">
    <property type="component" value="Unassembled WGS sequence"/>
</dbReference>
<evidence type="ECO:0000256" key="1">
    <source>
        <dbReference type="ARBA" id="ARBA00004651"/>
    </source>
</evidence>
<dbReference type="SUPFAM" id="SSF161098">
    <property type="entry name" value="MetI-like"/>
    <property type="match status" value="1"/>
</dbReference>
<keyword evidence="4 7" id="KW-0812">Transmembrane</keyword>
<dbReference type="RefSeq" id="WP_024733403.1">
    <property type="nucleotide sequence ID" value="NZ_BAABYU010000001.1"/>
</dbReference>
<evidence type="ECO:0000313" key="10">
    <source>
        <dbReference type="Proteomes" id="UP000261080"/>
    </source>
</evidence>
<dbReference type="EMBL" id="QVLX01000009">
    <property type="protein sequence ID" value="RGE85192.1"/>
    <property type="molecule type" value="Genomic_DNA"/>
</dbReference>
<comment type="caution">
    <text evidence="9">The sequence shown here is derived from an EMBL/GenBank/DDBJ whole genome shotgun (WGS) entry which is preliminary data.</text>
</comment>
<evidence type="ECO:0000256" key="6">
    <source>
        <dbReference type="ARBA" id="ARBA00023136"/>
    </source>
</evidence>
<dbReference type="Pfam" id="PF19300">
    <property type="entry name" value="BPD_transp_1_N"/>
    <property type="match status" value="1"/>
</dbReference>
<comment type="subcellular location">
    <subcellularLocation>
        <location evidence="1 7">Cell membrane</location>
        <topology evidence="1 7">Multi-pass membrane protein</topology>
    </subcellularLocation>
</comment>
<evidence type="ECO:0000259" key="8">
    <source>
        <dbReference type="PROSITE" id="PS50928"/>
    </source>
</evidence>
<feature type="transmembrane region" description="Helical" evidence="7">
    <location>
        <begin position="9"/>
        <end position="30"/>
    </location>
</feature>
<evidence type="ECO:0000256" key="5">
    <source>
        <dbReference type="ARBA" id="ARBA00022989"/>
    </source>
</evidence>